<name>A0ABQ8HRJ5_9ROSI</name>
<keyword evidence="1" id="KW-0175">Coiled coil</keyword>
<comment type="caution">
    <text evidence="2">The sequence shown here is derived from an EMBL/GenBank/DDBJ whole genome shotgun (WGS) entry which is preliminary data.</text>
</comment>
<dbReference type="Pfam" id="PF03087">
    <property type="entry name" value="BPS1"/>
    <property type="match status" value="1"/>
</dbReference>
<organism evidence="2 3">
    <name type="scientific">Xanthoceras sorbifolium</name>
    <dbReference type="NCBI Taxonomy" id="99658"/>
    <lineage>
        <taxon>Eukaryota</taxon>
        <taxon>Viridiplantae</taxon>
        <taxon>Streptophyta</taxon>
        <taxon>Embryophyta</taxon>
        <taxon>Tracheophyta</taxon>
        <taxon>Spermatophyta</taxon>
        <taxon>Magnoliopsida</taxon>
        <taxon>eudicotyledons</taxon>
        <taxon>Gunneridae</taxon>
        <taxon>Pentapetalae</taxon>
        <taxon>rosids</taxon>
        <taxon>malvids</taxon>
        <taxon>Sapindales</taxon>
        <taxon>Sapindaceae</taxon>
        <taxon>Xanthoceroideae</taxon>
        <taxon>Xanthoceras</taxon>
    </lineage>
</organism>
<proteinExistence type="predicted"/>
<feature type="coiled-coil region" evidence="1">
    <location>
        <begin position="307"/>
        <end position="334"/>
    </location>
</feature>
<dbReference type="Proteomes" id="UP000827721">
    <property type="component" value="Unassembled WGS sequence"/>
</dbReference>
<dbReference type="PANTHER" id="PTHR31509">
    <property type="entry name" value="BPS1-LIKE PROTEIN"/>
    <property type="match status" value="1"/>
</dbReference>
<evidence type="ECO:0000313" key="3">
    <source>
        <dbReference type="Proteomes" id="UP000827721"/>
    </source>
</evidence>
<evidence type="ECO:0000313" key="2">
    <source>
        <dbReference type="EMBL" id="KAH7566896.1"/>
    </source>
</evidence>
<evidence type="ECO:0000256" key="1">
    <source>
        <dbReference type="SAM" id="Coils"/>
    </source>
</evidence>
<reference evidence="2 3" key="1">
    <citation type="submission" date="2021-02" db="EMBL/GenBank/DDBJ databases">
        <title>Plant Genome Project.</title>
        <authorList>
            <person name="Zhang R.-G."/>
        </authorList>
    </citation>
    <scope>NUCLEOTIDE SEQUENCE [LARGE SCALE GENOMIC DNA]</scope>
    <source>
        <tissue evidence="2">Leaves</tissue>
    </source>
</reference>
<sequence length="356" mass="39926">MGYQDSREEKRRNMNPSSILRSLFLSKLVRLSASSSSSAVAPLPVTTKFDHHHQLNTTGLHFQSQNSNINLLLLHALDASITTQQITLDSLSSNVTHDQHSDREIINDYLDFNVEMLDTCNDLTEKIDTIQNYVESLKVVSHLLEAGGRNGAHDQPHPTTLARARHVLDSSQAILETTAASNQYSIFKRFFFSQKKPHDDQGGGGGGDSKLGEILSGSKAVTSMVCEILRTALSFKSNRGLLPLLLLLLMQTRTVSSSTSWSCSLRQQLQKQIKEHQKSGSSMKLIELHQTVKAARNLRAQIKGSRNRSNQSDVEELKRRCKELEEGINPFERRVKELYKHLISVRMALLGILSHY</sequence>
<protein>
    <submittedName>
        <fullName evidence="2">Uncharacterized protein</fullName>
    </submittedName>
</protein>
<accession>A0ABQ8HRJ5</accession>
<gene>
    <name evidence="2" type="ORF">JRO89_XS08G0250200</name>
</gene>
<dbReference type="InterPro" id="IPR004320">
    <property type="entry name" value="BPS1_pln"/>
</dbReference>
<dbReference type="EMBL" id="JAFEMO010000008">
    <property type="protein sequence ID" value="KAH7566896.1"/>
    <property type="molecule type" value="Genomic_DNA"/>
</dbReference>
<keyword evidence="3" id="KW-1185">Reference proteome</keyword>